<name>A0ABV9RP00_9PSEU</name>
<accession>A0ABV9RP00</accession>
<gene>
    <name evidence="1" type="ORF">ACFPEL_22640</name>
</gene>
<protein>
    <submittedName>
        <fullName evidence="1">Uncharacterized protein</fullName>
    </submittedName>
</protein>
<evidence type="ECO:0000313" key="1">
    <source>
        <dbReference type="EMBL" id="MFC4835224.1"/>
    </source>
</evidence>
<comment type="caution">
    <text evidence="1">The sequence shown here is derived from an EMBL/GenBank/DDBJ whole genome shotgun (WGS) entry which is preliminary data.</text>
</comment>
<evidence type="ECO:0000313" key="2">
    <source>
        <dbReference type="Proteomes" id="UP001595909"/>
    </source>
</evidence>
<keyword evidence="2" id="KW-1185">Reference proteome</keyword>
<sequence>MTEACHHLPALFPGVTTLSTITSGVGQTSIGGLMRTQTRIDADRVGDGRIEAGAAHRVEDEPSAVGELDGSYRGNRDSSPGLMELRIDIGGAVSAPRVSGDIFGAAGGTTNYIGSFLMSSPSMTARASGVRIEGEITSTWSTSPEHLEVDVARSATGAPGPAVVRWSSAQAPDGASWTCAFVSTHFRTVAIELDSVAGQVPFASYDLGSLPLPPGELRRVLTVSGAFAEAGIDLRPAGTTNAVASSDAGSNARWSARELHAAMVNNFSRFADAPQWNVWLLVATAFDDPDPVRGIMFDFATGDGFQRQGCAVFNDQVAGTDASTQRAALRTYVHELGHCFNLLHSWEKHVGNPPAPLGPNNGRGDRSWMNYAQNYQPPPPAPGGTAAYWNDFRFSFTAAELVHLRHGFREDVIMGGNPFGTGAAELDPVVFNAPIDDHSGFTLELRTRAVYAYGEPVVVEIKLGTTDTRGAEAVPTLHPQHGLVSIAIRRPSGRVVPYRPMLRRCAEDAPPRGLVPGRAAYDSAYIGAGATGTYFDAPGEYQLRARYIAPDGSHVVSPPIRLRIRPPLTEEDERVGELLSGPEQGQLLQVLGSESPALQTGNDAFGEVIAEHGRHPLALYARLARGFPGRRPFKELTAEKEIRVHPARPDESAALLGEVVQTTKAAGVAGPGLDNVSLNQTMRALAEAEARRGHTGRAHEVLDDIVPTLRGRGVGEPVLQGLTRGVEDARAALPTS</sequence>
<dbReference type="InterPro" id="IPR024079">
    <property type="entry name" value="MetalloPept_cat_dom_sf"/>
</dbReference>
<dbReference type="Gene3D" id="3.40.390.10">
    <property type="entry name" value="Collagenase (Catalytic Domain)"/>
    <property type="match status" value="1"/>
</dbReference>
<dbReference type="SUPFAM" id="SSF55486">
    <property type="entry name" value="Metalloproteases ('zincins'), catalytic domain"/>
    <property type="match status" value="1"/>
</dbReference>
<dbReference type="EMBL" id="JBHSIM010000047">
    <property type="protein sequence ID" value="MFC4835224.1"/>
    <property type="molecule type" value="Genomic_DNA"/>
</dbReference>
<dbReference type="RefSeq" id="WP_378015014.1">
    <property type="nucleotide sequence ID" value="NZ_JBHSIM010000047.1"/>
</dbReference>
<proteinExistence type="predicted"/>
<dbReference type="Proteomes" id="UP001595909">
    <property type="component" value="Unassembled WGS sequence"/>
</dbReference>
<reference evidence="2" key="1">
    <citation type="journal article" date="2019" name="Int. J. Syst. Evol. Microbiol.">
        <title>The Global Catalogue of Microorganisms (GCM) 10K type strain sequencing project: providing services to taxonomists for standard genome sequencing and annotation.</title>
        <authorList>
            <consortium name="The Broad Institute Genomics Platform"/>
            <consortium name="The Broad Institute Genome Sequencing Center for Infectious Disease"/>
            <person name="Wu L."/>
            <person name="Ma J."/>
        </authorList>
    </citation>
    <scope>NUCLEOTIDE SEQUENCE [LARGE SCALE GENOMIC DNA]</scope>
    <source>
        <strain evidence="2">CCUG 50347</strain>
    </source>
</reference>
<organism evidence="1 2">
    <name type="scientific">Actinomycetospora chibensis</name>
    <dbReference type="NCBI Taxonomy" id="663606"/>
    <lineage>
        <taxon>Bacteria</taxon>
        <taxon>Bacillati</taxon>
        <taxon>Actinomycetota</taxon>
        <taxon>Actinomycetes</taxon>
        <taxon>Pseudonocardiales</taxon>
        <taxon>Pseudonocardiaceae</taxon>
        <taxon>Actinomycetospora</taxon>
    </lineage>
</organism>